<dbReference type="InterPro" id="IPR013517">
    <property type="entry name" value="FG-GAP"/>
</dbReference>
<dbReference type="EMBL" id="JBHSJJ010000021">
    <property type="protein sequence ID" value="MFC4874699.1"/>
    <property type="molecule type" value="Genomic_DNA"/>
</dbReference>
<comment type="caution">
    <text evidence="4">The sequence shown here is derived from an EMBL/GenBank/DDBJ whole genome shotgun (WGS) entry which is preliminary data.</text>
</comment>
<keyword evidence="1" id="KW-0732">Signal</keyword>
<evidence type="ECO:0000256" key="1">
    <source>
        <dbReference type="ARBA" id="ARBA00022729"/>
    </source>
</evidence>
<evidence type="ECO:0000313" key="4">
    <source>
        <dbReference type="EMBL" id="MFC4874699.1"/>
    </source>
</evidence>
<dbReference type="Pfam" id="PF13517">
    <property type="entry name" value="FG-GAP_3"/>
    <property type="match status" value="1"/>
</dbReference>
<keyword evidence="5" id="KW-1185">Reference proteome</keyword>
<dbReference type="Gene3D" id="2.130.10.130">
    <property type="entry name" value="Integrin alpha, N-terminal"/>
    <property type="match status" value="2"/>
</dbReference>
<dbReference type="Pfam" id="PF07593">
    <property type="entry name" value="UnbV_ASPIC"/>
    <property type="match status" value="1"/>
</dbReference>
<protein>
    <submittedName>
        <fullName evidence="4">CRTAC1 family protein</fullName>
    </submittedName>
</protein>
<evidence type="ECO:0000256" key="2">
    <source>
        <dbReference type="SAM" id="Phobius"/>
    </source>
</evidence>
<feature type="transmembrane region" description="Helical" evidence="2">
    <location>
        <begin position="556"/>
        <end position="577"/>
    </location>
</feature>
<organism evidence="4 5">
    <name type="scientific">Negadavirga shengliensis</name>
    <dbReference type="NCBI Taxonomy" id="1389218"/>
    <lineage>
        <taxon>Bacteria</taxon>
        <taxon>Pseudomonadati</taxon>
        <taxon>Bacteroidota</taxon>
        <taxon>Cytophagia</taxon>
        <taxon>Cytophagales</taxon>
        <taxon>Cyclobacteriaceae</taxon>
        <taxon>Negadavirga</taxon>
    </lineage>
</organism>
<feature type="domain" description="ASPIC/UnbV" evidence="3">
    <location>
        <begin position="480"/>
        <end position="546"/>
    </location>
</feature>
<dbReference type="PANTHER" id="PTHR16026:SF0">
    <property type="entry name" value="CARTILAGE ACIDIC PROTEIN 1"/>
    <property type="match status" value="1"/>
</dbReference>
<reference evidence="5" key="1">
    <citation type="journal article" date="2019" name="Int. J. Syst. Evol. Microbiol.">
        <title>The Global Catalogue of Microorganisms (GCM) 10K type strain sequencing project: providing services to taxonomists for standard genome sequencing and annotation.</title>
        <authorList>
            <consortium name="The Broad Institute Genomics Platform"/>
            <consortium name="The Broad Institute Genome Sequencing Center for Infectious Disease"/>
            <person name="Wu L."/>
            <person name="Ma J."/>
        </authorList>
    </citation>
    <scope>NUCLEOTIDE SEQUENCE [LARGE SCALE GENOMIC DNA]</scope>
    <source>
        <strain evidence="5">CGMCC 4.7466</strain>
    </source>
</reference>
<accession>A0ABV9T7X0</accession>
<dbReference type="InterPro" id="IPR011519">
    <property type="entry name" value="UnbV_ASPIC"/>
</dbReference>
<keyword evidence="2" id="KW-0472">Membrane</keyword>
<keyword evidence="2" id="KW-1133">Transmembrane helix</keyword>
<dbReference type="SUPFAM" id="SSF69318">
    <property type="entry name" value="Integrin alpha N-terminal domain"/>
    <property type="match status" value="1"/>
</dbReference>
<name>A0ABV9T7X0_9BACT</name>
<gene>
    <name evidence="4" type="ORF">ACFPFU_23550</name>
</gene>
<sequence length="581" mass="64250">MEHADRLNGFNHKLFFRLCLLVASTLVFGGGLHAQTAFVDVTEQAGINHIFEVFEGTFGGGAVVFDYNNDGWEDVFITGGIEDDQLYMNKGDGTFENVYDKSGLRTKEKYVTQGAISADVNRDGWRDLFVTTIKLKDSKDPIPRAANLLYINNGDGTFRDATAEYGLDKHLTFSTGAMFGDVNQDGFPDIFVGNYFKMFDGKLHIMNDAIIVGSNQMAEGLLLINNKGKSFEDRYTSYGLDFKGFGFGGVLTDYDNDGDLDILVNHDFGYKSTPNQLLDNQYPKARLQEIGDSLDMDLPINGMGVAVGDYNNDGYLDYYFTNIRANPFMVNQGPGKPFLNKNEELGIKINMIREEGRPNLPISWGANFADFDHDTDLELFVANGALNPEVFPLPNYYFDLVDGQYVNKASQKGVGDRGLSRGSVVFDYDNDGDLDLLVVNQSPVNDGLPEISPTLLFRNDSAAGNWLKVELKGVKADLNGIGSRVEVSMGNLTMIREIDGGSSHLSQNSVIAHFGLGAATQVDTVKIRWLGGSEQVLLNQRANQKLVIQEEPAKSLHFWIIAGGMAMALFFVLFLYFKRSA</sequence>
<evidence type="ECO:0000259" key="3">
    <source>
        <dbReference type="Pfam" id="PF07593"/>
    </source>
</evidence>
<keyword evidence="2" id="KW-0812">Transmembrane</keyword>
<evidence type="ECO:0000313" key="5">
    <source>
        <dbReference type="Proteomes" id="UP001595818"/>
    </source>
</evidence>
<dbReference type="InterPro" id="IPR028994">
    <property type="entry name" value="Integrin_alpha_N"/>
</dbReference>
<dbReference type="Proteomes" id="UP001595818">
    <property type="component" value="Unassembled WGS sequence"/>
</dbReference>
<proteinExistence type="predicted"/>
<dbReference type="RefSeq" id="WP_377068799.1">
    <property type="nucleotide sequence ID" value="NZ_JBHSJJ010000021.1"/>
</dbReference>
<dbReference type="PANTHER" id="PTHR16026">
    <property type="entry name" value="CARTILAGE ACIDIC PROTEIN 1"/>
    <property type="match status" value="1"/>
</dbReference>
<dbReference type="InterPro" id="IPR027039">
    <property type="entry name" value="Crtac1"/>
</dbReference>